<protein>
    <submittedName>
        <fullName evidence="3">Mannosyl transferase B</fullName>
    </submittedName>
</protein>
<dbReference type="RefSeq" id="WP_109011408.1">
    <property type="nucleotide sequence ID" value="NZ_BDUD01000001.1"/>
</dbReference>
<keyword evidence="1 3" id="KW-0808">Transferase</keyword>
<comment type="caution">
    <text evidence="3">The sequence shown here is derived from an EMBL/GenBank/DDBJ whole genome shotgun (WGS) entry which is preliminary data.</text>
</comment>
<evidence type="ECO:0000256" key="1">
    <source>
        <dbReference type="ARBA" id="ARBA00022679"/>
    </source>
</evidence>
<reference evidence="3 4" key="1">
    <citation type="submission" date="2017-06" db="EMBL/GenBank/DDBJ databases">
        <title>Genome sequencing of cyanobaciteial culture collection at National Institute for Environmental Studies (NIES).</title>
        <authorList>
            <person name="Hirose Y."/>
            <person name="Shimura Y."/>
            <person name="Fujisawa T."/>
            <person name="Nakamura Y."/>
            <person name="Kawachi M."/>
        </authorList>
    </citation>
    <scope>NUCLEOTIDE SEQUENCE [LARGE SCALE GENOMIC DNA]</scope>
    <source>
        <strain evidence="3 4">NIES-4072</strain>
    </source>
</reference>
<feature type="domain" description="Glycosyl transferase family 1" evidence="2">
    <location>
        <begin position="256"/>
        <end position="413"/>
    </location>
</feature>
<dbReference type="AlphaFoldDB" id="A0A2R5FU31"/>
<evidence type="ECO:0000259" key="2">
    <source>
        <dbReference type="Pfam" id="PF00534"/>
    </source>
</evidence>
<dbReference type="EMBL" id="BDUD01000001">
    <property type="protein sequence ID" value="GBG21529.1"/>
    <property type="molecule type" value="Genomic_DNA"/>
</dbReference>
<dbReference type="GO" id="GO:0016757">
    <property type="term" value="F:glycosyltransferase activity"/>
    <property type="evidence" value="ECO:0007669"/>
    <property type="project" value="InterPro"/>
</dbReference>
<dbReference type="Proteomes" id="UP000245124">
    <property type="component" value="Unassembled WGS sequence"/>
</dbReference>
<evidence type="ECO:0000313" key="4">
    <source>
        <dbReference type="Proteomes" id="UP000245124"/>
    </source>
</evidence>
<accession>A0A2R5FU31</accession>
<dbReference type="InterPro" id="IPR001296">
    <property type="entry name" value="Glyco_trans_1"/>
</dbReference>
<sequence>MKIFIDCTHTAKHTYKNTGIHRVVRELTSELLKISLNRTDIEIVAVMFNGISIQRVTSLEQQEHSVFVIINKYLELVKINIKIEVILSKIKNKFINLLSDISTLIYWFDSNAVNKENIVLEFEGSTIQPGDIYVIADANWDLPKTYYRFLEALKKHKVTIVAICYDLIPIKFPHFSSKKFTEAFTKFYSEYSTLFDNVLCISKNSVEDYNNAKKEGILANDSTQVVQSFRLGCNYLKHNYDLELENTNLEIKNKLINKKYILVVGSLVPHKNIKAIISAFDLLINSNFEDTYLIFAGNKGWHLETDNLIESNKAYGTLIHILGSVTDVQLDILYKNCYCLVQASFYEGFGLPVVEALQHCKPVIASIGGSLPEVGGDFCIYFDPTQPTELYEALKKLLDSDSYYNHLVERIKNEYRPFSWQESAEQFLYCLYN</sequence>
<dbReference type="PANTHER" id="PTHR46401:SF2">
    <property type="entry name" value="GLYCOSYLTRANSFERASE WBBK-RELATED"/>
    <property type="match status" value="1"/>
</dbReference>
<gene>
    <name evidence="3" type="primary">mtfB</name>
    <name evidence="3" type="ORF">NIES4072_52150</name>
</gene>
<evidence type="ECO:0000313" key="3">
    <source>
        <dbReference type="EMBL" id="GBG21529.1"/>
    </source>
</evidence>
<organism evidence="3 4">
    <name type="scientific">Nostoc commune NIES-4072</name>
    <dbReference type="NCBI Taxonomy" id="2005467"/>
    <lineage>
        <taxon>Bacteria</taxon>
        <taxon>Bacillati</taxon>
        <taxon>Cyanobacteriota</taxon>
        <taxon>Cyanophyceae</taxon>
        <taxon>Nostocales</taxon>
        <taxon>Nostocaceae</taxon>
        <taxon>Nostoc</taxon>
    </lineage>
</organism>
<dbReference type="SUPFAM" id="SSF53756">
    <property type="entry name" value="UDP-Glycosyltransferase/glycogen phosphorylase"/>
    <property type="match status" value="1"/>
</dbReference>
<name>A0A2R5FU31_NOSCO</name>
<dbReference type="Pfam" id="PF00534">
    <property type="entry name" value="Glycos_transf_1"/>
    <property type="match status" value="1"/>
</dbReference>
<dbReference type="CDD" id="cd03809">
    <property type="entry name" value="GT4_MtfB-like"/>
    <property type="match status" value="1"/>
</dbReference>
<proteinExistence type="predicted"/>
<dbReference type="Gene3D" id="3.40.50.2000">
    <property type="entry name" value="Glycogen Phosphorylase B"/>
    <property type="match status" value="1"/>
</dbReference>
<dbReference type="OrthoDB" id="9797829at2"/>
<keyword evidence="4" id="KW-1185">Reference proteome</keyword>
<dbReference type="PANTHER" id="PTHR46401">
    <property type="entry name" value="GLYCOSYLTRANSFERASE WBBK-RELATED"/>
    <property type="match status" value="1"/>
</dbReference>